<dbReference type="Proteomes" id="UP001378592">
    <property type="component" value="Unassembled WGS sequence"/>
</dbReference>
<organism evidence="1 2">
    <name type="scientific">Gryllus longicercus</name>
    <dbReference type="NCBI Taxonomy" id="2509291"/>
    <lineage>
        <taxon>Eukaryota</taxon>
        <taxon>Metazoa</taxon>
        <taxon>Ecdysozoa</taxon>
        <taxon>Arthropoda</taxon>
        <taxon>Hexapoda</taxon>
        <taxon>Insecta</taxon>
        <taxon>Pterygota</taxon>
        <taxon>Neoptera</taxon>
        <taxon>Polyneoptera</taxon>
        <taxon>Orthoptera</taxon>
        <taxon>Ensifera</taxon>
        <taxon>Gryllidea</taxon>
        <taxon>Grylloidea</taxon>
        <taxon>Gryllidae</taxon>
        <taxon>Gryllinae</taxon>
        <taxon>Gryllus</taxon>
    </lineage>
</organism>
<name>A0AAN9W3Y4_9ORTH</name>
<evidence type="ECO:0000313" key="1">
    <source>
        <dbReference type="EMBL" id="KAK7873911.1"/>
    </source>
</evidence>
<keyword evidence="2" id="KW-1185">Reference proteome</keyword>
<protein>
    <submittedName>
        <fullName evidence="1">Uncharacterized protein</fullName>
    </submittedName>
</protein>
<sequence length="104" mass="11838">MTQAHIPEAKTRICLRASVAKGGWQIHWLGRSVGAVLVERRRNLLSKGRRAVLGRERWAISRWTPNAFREECRSATFVIGMTSHFNIHYAIDGLKAVVVENKEI</sequence>
<gene>
    <name evidence="1" type="ORF">R5R35_012927</name>
</gene>
<evidence type="ECO:0000313" key="2">
    <source>
        <dbReference type="Proteomes" id="UP001378592"/>
    </source>
</evidence>
<comment type="caution">
    <text evidence="1">The sequence shown here is derived from an EMBL/GenBank/DDBJ whole genome shotgun (WGS) entry which is preliminary data.</text>
</comment>
<proteinExistence type="predicted"/>
<dbReference type="AlphaFoldDB" id="A0AAN9W3Y4"/>
<dbReference type="EMBL" id="JAZDUA010000007">
    <property type="protein sequence ID" value="KAK7873911.1"/>
    <property type="molecule type" value="Genomic_DNA"/>
</dbReference>
<accession>A0AAN9W3Y4</accession>
<reference evidence="1 2" key="1">
    <citation type="submission" date="2024-03" db="EMBL/GenBank/DDBJ databases">
        <title>The genome assembly and annotation of the cricket Gryllus longicercus Weissman &amp; Gray.</title>
        <authorList>
            <person name="Szrajer S."/>
            <person name="Gray D."/>
            <person name="Ylla G."/>
        </authorList>
    </citation>
    <scope>NUCLEOTIDE SEQUENCE [LARGE SCALE GENOMIC DNA]</scope>
    <source>
        <strain evidence="1">DAG 2021-001</strain>
        <tissue evidence="1">Whole body minus gut</tissue>
    </source>
</reference>